<accession>A0AAD1W0R2</accession>
<gene>
    <name evidence="2" type="ORF">PECUL_23A051284</name>
</gene>
<organism evidence="2 3">
    <name type="scientific">Pelobates cultripes</name>
    <name type="common">Western spadefoot toad</name>
    <dbReference type="NCBI Taxonomy" id="61616"/>
    <lineage>
        <taxon>Eukaryota</taxon>
        <taxon>Metazoa</taxon>
        <taxon>Chordata</taxon>
        <taxon>Craniata</taxon>
        <taxon>Vertebrata</taxon>
        <taxon>Euteleostomi</taxon>
        <taxon>Amphibia</taxon>
        <taxon>Batrachia</taxon>
        <taxon>Anura</taxon>
        <taxon>Pelobatoidea</taxon>
        <taxon>Pelobatidae</taxon>
        <taxon>Pelobates</taxon>
    </lineage>
</organism>
<evidence type="ECO:0000313" key="2">
    <source>
        <dbReference type="EMBL" id="CAH2283852.1"/>
    </source>
</evidence>
<reference evidence="2" key="1">
    <citation type="submission" date="2022-03" db="EMBL/GenBank/DDBJ databases">
        <authorList>
            <person name="Alioto T."/>
            <person name="Alioto T."/>
            <person name="Gomez Garrido J."/>
        </authorList>
    </citation>
    <scope>NUCLEOTIDE SEQUENCE</scope>
</reference>
<proteinExistence type="predicted"/>
<sequence>MATATESMHSRQQKPKRLPPWRELRMRIDSLFPIFPVVWATDTGSGFSESPWELPNVSQYVSQICPANSVALPFLICRFAISSVPVLLDLLHQHVFGVSFLCFPCPGYDSVAAINVWNNSRVWTFDKFSGHINRRFSLGVSFGGMGSMWQLPRTVIDSPERFPEESRGGHQNNKEHPGHGL</sequence>
<dbReference type="EMBL" id="OW240915">
    <property type="protein sequence ID" value="CAH2283852.1"/>
    <property type="molecule type" value="Genomic_DNA"/>
</dbReference>
<evidence type="ECO:0000313" key="3">
    <source>
        <dbReference type="Proteomes" id="UP001295444"/>
    </source>
</evidence>
<protein>
    <submittedName>
        <fullName evidence="2">Uncharacterized protein</fullName>
    </submittedName>
</protein>
<name>A0AAD1W0R2_PELCU</name>
<feature type="region of interest" description="Disordered" evidence="1">
    <location>
        <begin position="160"/>
        <end position="181"/>
    </location>
</feature>
<dbReference type="AlphaFoldDB" id="A0AAD1W0R2"/>
<keyword evidence="3" id="KW-1185">Reference proteome</keyword>
<dbReference type="Proteomes" id="UP001295444">
    <property type="component" value="Chromosome 04"/>
</dbReference>
<evidence type="ECO:0000256" key="1">
    <source>
        <dbReference type="SAM" id="MobiDB-lite"/>
    </source>
</evidence>